<dbReference type="InterPro" id="IPR014937">
    <property type="entry name" value="DUF1810"/>
</dbReference>
<organism evidence="1 2">
    <name type="scientific">Ruminococcus callidus ATCC 27760</name>
    <dbReference type="NCBI Taxonomy" id="411473"/>
    <lineage>
        <taxon>Bacteria</taxon>
        <taxon>Bacillati</taxon>
        <taxon>Bacillota</taxon>
        <taxon>Clostridia</taxon>
        <taxon>Eubacteriales</taxon>
        <taxon>Oscillospiraceae</taxon>
        <taxon>Ruminococcus</taxon>
    </lineage>
</organism>
<dbReference type="Pfam" id="PF08837">
    <property type="entry name" value="DUF1810"/>
    <property type="match status" value="1"/>
</dbReference>
<evidence type="ECO:0000313" key="1">
    <source>
        <dbReference type="EMBL" id="ERJ97154.1"/>
    </source>
</evidence>
<evidence type="ECO:0000313" key="2">
    <source>
        <dbReference type="Proteomes" id="UP000016662"/>
    </source>
</evidence>
<sequence length="151" mass="17762">MPQNINQELLQRFVDAQDHGYEFGETYAKALDEMKQGQKMTHWIWYVFPQIQGLGKSFIAVYFSIYDLEEAVAYYQHPILGARLREITAVLLEIPSNNPWSVFGQTDARKVRSCMTLFRQAAPDDDLFSRVLYKFYRGVEDKRTLEQLHIF</sequence>
<gene>
    <name evidence="1" type="ORF">RUMCAL_00466</name>
</gene>
<dbReference type="STRING" id="411473.RUMCAL_00466"/>
<dbReference type="HOGENOM" id="CLU_124534_0_0_9"/>
<proteinExistence type="predicted"/>
<evidence type="ECO:0008006" key="3">
    <source>
        <dbReference type="Google" id="ProtNLM"/>
    </source>
</evidence>
<dbReference type="InterPro" id="IPR036287">
    <property type="entry name" value="Rv1873-like_sf"/>
</dbReference>
<dbReference type="AlphaFoldDB" id="U2M5Z0"/>
<reference evidence="1 2" key="1">
    <citation type="submission" date="2013-07" db="EMBL/GenBank/DDBJ databases">
        <authorList>
            <person name="Weinstock G."/>
            <person name="Sodergren E."/>
            <person name="Wylie T."/>
            <person name="Fulton L."/>
            <person name="Fulton R."/>
            <person name="Fronick C."/>
            <person name="O'Laughlin M."/>
            <person name="Godfrey J."/>
            <person name="Miner T."/>
            <person name="Herter B."/>
            <person name="Appelbaum E."/>
            <person name="Cordes M."/>
            <person name="Lek S."/>
            <person name="Wollam A."/>
            <person name="Pepin K.H."/>
            <person name="Palsikar V.B."/>
            <person name="Mitreva M."/>
            <person name="Wilson R.K."/>
        </authorList>
    </citation>
    <scope>NUCLEOTIDE SEQUENCE [LARGE SCALE GENOMIC DNA]</scope>
    <source>
        <strain evidence="1 2">ATCC 27760</strain>
    </source>
</reference>
<protein>
    <recommendedName>
        <fullName evidence="3">Calpastatin</fullName>
    </recommendedName>
</protein>
<accession>U2M5Z0</accession>
<name>U2M5Z0_9FIRM</name>
<dbReference type="Gene3D" id="1.25.40.380">
    <property type="entry name" value="Protein of unknown function DUF1810"/>
    <property type="match status" value="1"/>
</dbReference>
<keyword evidence="2" id="KW-1185">Reference proteome</keyword>
<comment type="caution">
    <text evidence="1">The sequence shown here is derived from an EMBL/GenBank/DDBJ whole genome shotgun (WGS) entry which is preliminary data.</text>
</comment>
<dbReference type="eggNOG" id="COG5579">
    <property type="taxonomic scope" value="Bacteria"/>
</dbReference>
<dbReference type="Proteomes" id="UP000016662">
    <property type="component" value="Unassembled WGS sequence"/>
</dbReference>
<dbReference type="SUPFAM" id="SSF140736">
    <property type="entry name" value="Rv1873-like"/>
    <property type="match status" value="1"/>
</dbReference>
<dbReference type="PATRIC" id="fig|411473.3.peg.352"/>
<dbReference type="PIRSF" id="PIRSF008546">
    <property type="entry name" value="UCP008546"/>
    <property type="match status" value="1"/>
</dbReference>
<dbReference type="EMBL" id="AWVF01000041">
    <property type="protein sequence ID" value="ERJ97154.1"/>
    <property type="molecule type" value="Genomic_DNA"/>
</dbReference>
<dbReference type="OrthoDB" id="9787476at2"/>
<dbReference type="RefSeq" id="WP_021682549.1">
    <property type="nucleotide sequence ID" value="NZ_KI260424.1"/>
</dbReference>